<evidence type="ECO:0000313" key="2">
    <source>
        <dbReference type="Proteomes" id="UP001153954"/>
    </source>
</evidence>
<accession>A0AAU9UHX2</accession>
<organism evidence="1 2">
    <name type="scientific">Euphydryas editha</name>
    <name type="common">Edith's checkerspot</name>
    <dbReference type="NCBI Taxonomy" id="104508"/>
    <lineage>
        <taxon>Eukaryota</taxon>
        <taxon>Metazoa</taxon>
        <taxon>Ecdysozoa</taxon>
        <taxon>Arthropoda</taxon>
        <taxon>Hexapoda</taxon>
        <taxon>Insecta</taxon>
        <taxon>Pterygota</taxon>
        <taxon>Neoptera</taxon>
        <taxon>Endopterygota</taxon>
        <taxon>Lepidoptera</taxon>
        <taxon>Glossata</taxon>
        <taxon>Ditrysia</taxon>
        <taxon>Papilionoidea</taxon>
        <taxon>Nymphalidae</taxon>
        <taxon>Nymphalinae</taxon>
        <taxon>Euphydryas</taxon>
    </lineage>
</organism>
<reference evidence="1" key="1">
    <citation type="submission" date="2022-03" db="EMBL/GenBank/DDBJ databases">
        <authorList>
            <person name="Tunstrom K."/>
        </authorList>
    </citation>
    <scope>NUCLEOTIDE SEQUENCE</scope>
</reference>
<keyword evidence="2" id="KW-1185">Reference proteome</keyword>
<gene>
    <name evidence="1" type="ORF">EEDITHA_LOCUS12547</name>
</gene>
<sequence>MSLFSDSSTHLTTTTNPETDLVVFSDLLANIKRDRNDNINKHRSHSESLFYKNNDPFSFDILNEIDNYYVTEANNLKRPTNGTTNVTKNC</sequence>
<dbReference type="Proteomes" id="UP001153954">
    <property type="component" value="Unassembled WGS sequence"/>
</dbReference>
<evidence type="ECO:0000313" key="1">
    <source>
        <dbReference type="EMBL" id="CAH2097305.1"/>
    </source>
</evidence>
<comment type="caution">
    <text evidence="1">The sequence shown here is derived from an EMBL/GenBank/DDBJ whole genome shotgun (WGS) entry which is preliminary data.</text>
</comment>
<dbReference type="EMBL" id="CAKOGL010000018">
    <property type="protein sequence ID" value="CAH2097305.1"/>
    <property type="molecule type" value="Genomic_DNA"/>
</dbReference>
<dbReference type="AlphaFoldDB" id="A0AAU9UHX2"/>
<proteinExistence type="predicted"/>
<protein>
    <submittedName>
        <fullName evidence="1">Uncharacterized protein</fullName>
    </submittedName>
</protein>
<name>A0AAU9UHX2_EUPED</name>